<reference evidence="1" key="1">
    <citation type="journal article" date="2014" name="Front. Microbiol.">
        <title>High frequency of phylogenetically diverse reductive dehalogenase-homologous genes in deep subseafloor sedimentary metagenomes.</title>
        <authorList>
            <person name="Kawai M."/>
            <person name="Futagami T."/>
            <person name="Toyoda A."/>
            <person name="Takaki Y."/>
            <person name="Nishi S."/>
            <person name="Hori S."/>
            <person name="Arai W."/>
            <person name="Tsubouchi T."/>
            <person name="Morono Y."/>
            <person name="Uchiyama I."/>
            <person name="Ito T."/>
            <person name="Fujiyama A."/>
            <person name="Inagaki F."/>
            <person name="Takami H."/>
        </authorList>
    </citation>
    <scope>NUCLEOTIDE SEQUENCE</scope>
    <source>
        <strain evidence="1">Expedition CK06-06</strain>
    </source>
</reference>
<accession>X1JVT1</accession>
<gene>
    <name evidence="1" type="ORF">S03H2_69618</name>
</gene>
<dbReference type="InterPro" id="IPR029044">
    <property type="entry name" value="Nucleotide-diphossugar_trans"/>
</dbReference>
<dbReference type="EMBL" id="BARU01046046">
    <property type="protein sequence ID" value="GAH98871.1"/>
    <property type="molecule type" value="Genomic_DNA"/>
</dbReference>
<proteinExistence type="predicted"/>
<comment type="caution">
    <text evidence="1">The sequence shown here is derived from an EMBL/GenBank/DDBJ whole genome shotgun (WGS) entry which is preliminary data.</text>
</comment>
<dbReference type="Gene3D" id="3.90.550.10">
    <property type="entry name" value="Spore Coat Polysaccharide Biosynthesis Protein SpsA, Chain A"/>
    <property type="match status" value="1"/>
</dbReference>
<name>X1JVT1_9ZZZZ</name>
<protein>
    <submittedName>
        <fullName evidence="1">Uncharacterized protein</fullName>
    </submittedName>
</protein>
<feature type="non-terminal residue" evidence="1">
    <location>
        <position position="1"/>
    </location>
</feature>
<dbReference type="AlphaFoldDB" id="X1JVT1"/>
<sequence length="80" mass="9239">VLTALLPDPSHYGRIVMNGYIDGYRQVEKIVESKDASSEELEIKEINSGFFYPTLKASIHRKPHQSLRTYRVKMKQLTQS</sequence>
<organism evidence="1">
    <name type="scientific">marine sediment metagenome</name>
    <dbReference type="NCBI Taxonomy" id="412755"/>
    <lineage>
        <taxon>unclassified sequences</taxon>
        <taxon>metagenomes</taxon>
        <taxon>ecological metagenomes</taxon>
    </lineage>
</organism>
<evidence type="ECO:0000313" key="1">
    <source>
        <dbReference type="EMBL" id="GAH98871.1"/>
    </source>
</evidence>